<reference evidence="1 2" key="1">
    <citation type="journal article" date="2018" name="PLoS Genet.">
        <title>Population sequencing reveals clonal diversity and ancestral inbreeding in the grapevine cultivar Chardonnay.</title>
        <authorList>
            <person name="Roach M.J."/>
            <person name="Johnson D.L."/>
            <person name="Bohlmann J."/>
            <person name="van Vuuren H.J."/>
            <person name="Jones S.J."/>
            <person name="Pretorius I.S."/>
            <person name="Schmidt S.A."/>
            <person name="Borneman A.R."/>
        </authorList>
    </citation>
    <scope>NUCLEOTIDE SEQUENCE [LARGE SCALE GENOMIC DNA]</scope>
    <source>
        <strain evidence="2">cv. Chardonnay</strain>
        <tissue evidence="1">Leaf</tissue>
    </source>
</reference>
<organism evidence="1 2">
    <name type="scientific">Vitis vinifera</name>
    <name type="common">Grape</name>
    <dbReference type="NCBI Taxonomy" id="29760"/>
    <lineage>
        <taxon>Eukaryota</taxon>
        <taxon>Viridiplantae</taxon>
        <taxon>Streptophyta</taxon>
        <taxon>Embryophyta</taxon>
        <taxon>Tracheophyta</taxon>
        <taxon>Spermatophyta</taxon>
        <taxon>Magnoliopsida</taxon>
        <taxon>eudicotyledons</taxon>
        <taxon>Gunneridae</taxon>
        <taxon>Pentapetalae</taxon>
        <taxon>rosids</taxon>
        <taxon>Vitales</taxon>
        <taxon>Vitaceae</taxon>
        <taxon>Viteae</taxon>
        <taxon>Vitis</taxon>
    </lineage>
</organism>
<name>A0A438IJU8_VITVI</name>
<gene>
    <name evidence="1" type="ORF">CK203_032271</name>
</gene>
<sequence length="271" mass="31445">MFKVKGGLGFGKISLRNLALLGKWLWRYPRESTALWHQLDGHIVVLRRLLSKSFRIFPSILGLWEEMGKEFAFGKICEDLECLMRSLDCMHLSTSASDARSWSLSSLGLFTVKSFFIALSQVPDLSPCFPTKFVWNSQVPFKVKSSVWLVAHKKENQQTADHLFLHCSLSMGLWHRLFQLVKMDWVPPRSISDMMFINYKGFGASKRGIVLWQNTSIALIWVMWQERNARIFENKARNSENLWDSVHFLASLWAYCFMDFKGIPLNVLQID</sequence>
<proteinExistence type="predicted"/>
<evidence type="ECO:0000313" key="2">
    <source>
        <dbReference type="Proteomes" id="UP000288805"/>
    </source>
</evidence>
<dbReference type="PANTHER" id="PTHR33116:SF78">
    <property type="entry name" value="OS12G0587133 PROTEIN"/>
    <property type="match status" value="1"/>
</dbReference>
<dbReference type="EMBL" id="QGNW01000104">
    <property type="protein sequence ID" value="RVW96981.1"/>
    <property type="molecule type" value="Genomic_DNA"/>
</dbReference>
<accession>A0A438IJU8</accession>
<comment type="caution">
    <text evidence="1">The sequence shown here is derived from an EMBL/GenBank/DDBJ whole genome shotgun (WGS) entry which is preliminary data.</text>
</comment>
<evidence type="ECO:0000313" key="1">
    <source>
        <dbReference type="EMBL" id="RVW96981.1"/>
    </source>
</evidence>
<dbReference type="PANTHER" id="PTHR33116">
    <property type="entry name" value="REVERSE TRANSCRIPTASE ZINC-BINDING DOMAIN-CONTAINING PROTEIN-RELATED-RELATED"/>
    <property type="match status" value="1"/>
</dbReference>
<dbReference type="Proteomes" id="UP000288805">
    <property type="component" value="Unassembled WGS sequence"/>
</dbReference>
<protein>
    <recommendedName>
        <fullName evidence="3">Reverse transcriptase zinc-binding domain-containing protein</fullName>
    </recommendedName>
</protein>
<evidence type="ECO:0008006" key="3">
    <source>
        <dbReference type="Google" id="ProtNLM"/>
    </source>
</evidence>
<dbReference type="AlphaFoldDB" id="A0A438IJU8"/>